<reference evidence="3" key="1">
    <citation type="submission" date="2019-01" db="EMBL/GenBank/DDBJ databases">
        <title>Draft genomes of a novel of Sporanaerobacter strains.</title>
        <authorList>
            <person name="Ma S."/>
        </authorList>
    </citation>
    <scope>NUCLEOTIDE SEQUENCE [LARGE SCALE GENOMIC DNA]</scope>
    <source>
        <strain evidence="3">NJN-17</strain>
    </source>
</reference>
<evidence type="ECO:0000313" key="3">
    <source>
        <dbReference type="Proteomes" id="UP000287969"/>
    </source>
</evidence>
<sequence length="513" mass="58283">MKKVIIILILLLLTIETTSCNLNNIETSEKISAPRNNTVPLMGKWEIESYKNGNAKGGWEAQAKSMIGEKAIFHSSVAGIGNNLSLEPSYKIKNVNSTDYLLYQYKVSPEYLGISSKKIQIVSIISKEQFFYEFIKINDNEIVVNIDGVFYYLKKLDEDVNTQNVKEYLSEKSQSAKIMNDEGTESPQSGVLIGLKYPEYDDNGSEHWAYKTVWIRSYNKSMVYACRGSNLFVPRKTGFWEVGVNRKTEDNVTFDELYAKPYNKEISKNSSKNKEDYDEKNATINIIMRKKLEEPAKEKSLKNILAVGNNYISIEKIINGKHLLQVLPIDNIENSNPIKISDIAGETGKNAFLEAASKYSAQNFEHKNNFIGIVPNEESFGLSRRSGHWIMKGRINISENNQDHYGDFNIKTVTPQELITYDELSVPWSGIKLKVPEAVDGYTSPNKDIAVIVVPGNLLVYEIRDGELFGEPLKKVKLKSEEQVVMAEWATGKYVYTWEEEFLKNGGQEINEE</sequence>
<keyword evidence="1" id="KW-0732">Signal</keyword>
<feature type="signal peptide" evidence="1">
    <location>
        <begin position="1"/>
        <end position="22"/>
    </location>
</feature>
<feature type="chain" id="PRO_5038750696" description="Lipocalin-like domain-containing protein" evidence="1">
    <location>
        <begin position="23"/>
        <end position="513"/>
    </location>
</feature>
<protein>
    <recommendedName>
        <fullName evidence="4">Lipocalin-like domain-containing protein</fullName>
    </recommendedName>
</protein>
<dbReference type="OrthoDB" id="2677224at2"/>
<proteinExistence type="predicted"/>
<evidence type="ECO:0000256" key="1">
    <source>
        <dbReference type="SAM" id="SignalP"/>
    </source>
</evidence>
<accession>A0A410QDM5</accession>
<dbReference type="AlphaFoldDB" id="A0A410QDM5"/>
<evidence type="ECO:0000313" key="2">
    <source>
        <dbReference type="EMBL" id="QAT62029.1"/>
    </source>
</evidence>
<gene>
    <name evidence="2" type="ORF">EQM13_10735</name>
</gene>
<dbReference type="EMBL" id="CP035282">
    <property type="protein sequence ID" value="QAT62029.1"/>
    <property type="molecule type" value="Genomic_DNA"/>
</dbReference>
<name>A0A410QDM5_9FIRM</name>
<dbReference type="KEGG" id="spoa:EQM13_10735"/>
<dbReference type="RefSeq" id="WP_128752660.1">
    <property type="nucleotide sequence ID" value="NZ_CP035282.1"/>
</dbReference>
<keyword evidence="3" id="KW-1185">Reference proteome</keyword>
<dbReference type="Proteomes" id="UP000287969">
    <property type="component" value="Chromosome"/>
</dbReference>
<evidence type="ECO:0008006" key="4">
    <source>
        <dbReference type="Google" id="ProtNLM"/>
    </source>
</evidence>
<organism evidence="2 3">
    <name type="scientific">Acidilutibacter cellobiosedens</name>
    <dbReference type="NCBI Taxonomy" id="2507161"/>
    <lineage>
        <taxon>Bacteria</taxon>
        <taxon>Bacillati</taxon>
        <taxon>Bacillota</taxon>
        <taxon>Tissierellia</taxon>
        <taxon>Tissierellales</taxon>
        <taxon>Acidilutibacteraceae</taxon>
        <taxon>Acidilutibacter</taxon>
    </lineage>
</organism>